<feature type="compositionally biased region" description="Polar residues" evidence="1">
    <location>
        <begin position="446"/>
        <end position="457"/>
    </location>
</feature>
<accession>A0AAV5QPG1</accession>
<dbReference type="AlphaFoldDB" id="A0AAV5QPG1"/>
<evidence type="ECO:0000256" key="1">
    <source>
        <dbReference type="SAM" id="MobiDB-lite"/>
    </source>
</evidence>
<dbReference type="SMART" id="SM00367">
    <property type="entry name" value="LRR_CC"/>
    <property type="match status" value="4"/>
</dbReference>
<dbReference type="Gene3D" id="3.80.10.10">
    <property type="entry name" value="Ribonuclease Inhibitor"/>
    <property type="match status" value="1"/>
</dbReference>
<dbReference type="SUPFAM" id="SSF52047">
    <property type="entry name" value="RNI-like"/>
    <property type="match status" value="1"/>
</dbReference>
<dbReference type="InterPro" id="IPR032675">
    <property type="entry name" value="LRR_dom_sf"/>
</dbReference>
<proteinExistence type="predicted"/>
<organism evidence="3 4">
    <name type="scientific">Saccharomycopsis crataegensis</name>
    <dbReference type="NCBI Taxonomy" id="43959"/>
    <lineage>
        <taxon>Eukaryota</taxon>
        <taxon>Fungi</taxon>
        <taxon>Dikarya</taxon>
        <taxon>Ascomycota</taxon>
        <taxon>Saccharomycotina</taxon>
        <taxon>Saccharomycetes</taxon>
        <taxon>Saccharomycopsidaceae</taxon>
        <taxon>Saccharomycopsis</taxon>
    </lineage>
</organism>
<evidence type="ECO:0000313" key="4">
    <source>
        <dbReference type="Proteomes" id="UP001360560"/>
    </source>
</evidence>
<dbReference type="PANTHER" id="PTHR13318:SF95">
    <property type="entry name" value="F-BOX PROTEIN YLR352W"/>
    <property type="match status" value="1"/>
</dbReference>
<feature type="compositionally biased region" description="Basic residues" evidence="1">
    <location>
        <begin position="160"/>
        <end position="177"/>
    </location>
</feature>
<dbReference type="GO" id="GO:0031146">
    <property type="term" value="P:SCF-dependent proteasomal ubiquitin-dependent protein catabolic process"/>
    <property type="evidence" value="ECO:0007669"/>
    <property type="project" value="TreeGrafter"/>
</dbReference>
<protein>
    <submittedName>
        <fullName evidence="3">Amn1 protein</fullName>
    </submittedName>
</protein>
<keyword evidence="4" id="KW-1185">Reference proteome</keyword>
<feature type="region of interest" description="Disordered" evidence="1">
    <location>
        <begin position="286"/>
        <end position="306"/>
    </location>
</feature>
<reference evidence="3 4" key="1">
    <citation type="journal article" date="2023" name="Elife">
        <title>Identification of key yeast species and microbe-microbe interactions impacting larval growth of Drosophila in the wild.</title>
        <authorList>
            <person name="Mure A."/>
            <person name="Sugiura Y."/>
            <person name="Maeda R."/>
            <person name="Honda K."/>
            <person name="Sakurai N."/>
            <person name="Takahashi Y."/>
            <person name="Watada M."/>
            <person name="Katoh T."/>
            <person name="Gotoh A."/>
            <person name="Gotoh Y."/>
            <person name="Taniguchi I."/>
            <person name="Nakamura K."/>
            <person name="Hayashi T."/>
            <person name="Katayama T."/>
            <person name="Uemura T."/>
            <person name="Hattori Y."/>
        </authorList>
    </citation>
    <scope>NUCLEOTIDE SEQUENCE [LARGE SCALE GENOMIC DNA]</scope>
    <source>
        <strain evidence="3 4">SC-9</strain>
    </source>
</reference>
<dbReference type="Pfam" id="PF25372">
    <property type="entry name" value="DUF7885"/>
    <property type="match status" value="1"/>
</dbReference>
<dbReference type="InterPro" id="IPR006553">
    <property type="entry name" value="Leu-rich_rpt_Cys-con_subtyp"/>
</dbReference>
<dbReference type="Proteomes" id="UP001360560">
    <property type="component" value="Unassembled WGS sequence"/>
</dbReference>
<dbReference type="GO" id="GO:0019005">
    <property type="term" value="C:SCF ubiquitin ligase complex"/>
    <property type="evidence" value="ECO:0007669"/>
    <property type="project" value="TreeGrafter"/>
</dbReference>
<feature type="domain" description="F-box/LRR-repeat protein 15-like leucin rich repeat" evidence="2">
    <location>
        <begin position="766"/>
        <end position="941"/>
    </location>
</feature>
<comment type="caution">
    <text evidence="3">The sequence shown here is derived from an EMBL/GenBank/DDBJ whole genome shotgun (WGS) entry which is preliminary data.</text>
</comment>
<dbReference type="GeneID" id="90074425"/>
<feature type="region of interest" description="Disordered" evidence="1">
    <location>
        <begin position="96"/>
        <end position="184"/>
    </location>
</feature>
<feature type="compositionally biased region" description="Basic and acidic residues" evidence="1">
    <location>
        <begin position="96"/>
        <end position="115"/>
    </location>
</feature>
<dbReference type="RefSeq" id="XP_064853446.1">
    <property type="nucleotide sequence ID" value="XM_064997374.1"/>
</dbReference>
<feature type="compositionally biased region" description="Polar residues" evidence="1">
    <location>
        <begin position="150"/>
        <end position="159"/>
    </location>
</feature>
<sequence>MGSNGHRQSVAPSFNPPPLPHQHRVPSHQLSITNLKRSLSKSSSISSLKSILRLHGNKNGEEDTVEESKTTKRKKIQLFNEHSFKRKKLLRLFSSERFHRESSTPEQQKSQKQEVNDSSTTTQHISNNQSLSSSELTPKSKPSQIPVPINPSSSITQSQRLRKQQRNPHSRKSRKKYTLSTAQPSNIETEKLNIKNLDALDKKVFSFSTEQHQKEVSSRSSSGNYKFDMISEEPGPKTLITNAKTTLSFASKKHLRQHQQQLQKIPERTNPHIVTSAAHYNLAKFINSDPQTPSRGNDNTNNKDDDIIISSDDEEAILANSTSTSPNTITDISINENTMASSTTAMSSPSTHIITTYYDDEDEEEADNQSTSAVSNGKKENFQNDDANSSSGFLNYFNDNIERFHEVLNNGGSENSKKKKDIIESFCLSQKVHNIADVEEPRNHQLKNQQSASNNRQNGKDITVNQLAHHLSMTNLGDNNFSDAVQRKKSTQLMNSGKGNPRVSVLDIPEIVENILFFVEASIIMPLQDSSAHRKPLSIDHAKSIYKNDPMAREAWKELKSTRNPKRLNEIVLASYLKHDANGKHCRSAANNLYSSTTPQSVNNFRNIKIINGTIYNCLFVNKLWYSIARKLIFKRIFFSNDQKFQKLITGLRTNVPASMENGLLRPNEEFETLRDQLKSSFSNVLLLHKMKHVTQDQINLLASYIVNNGGNKLQWIEFYICPNIVPPLSLFTSHHDPAQRSRLKKLVLAGCNSKKINNFFLKIVATNCENLVKIDLRSCEHFTDDGLMEFSNYCQKLEYLNVGRFKNCEQITDISISSIIRHCDKLTTLGCAGCFITDSSMFTLASSRSGQSIEKLSLNNCLKLTDASIPTLLDEGQFPRLAVLEVRNVVNFTSFVPIVTRYQQRLAQGKGFLVENCEVLEKKMLECEFSLNLAKSRQILKDIEEWCNTAEDDGDVTFQEFVKIKRRELEIMDDEMMDID</sequence>
<dbReference type="PANTHER" id="PTHR13318">
    <property type="entry name" value="PARTNER OF PAIRED, ISOFORM B-RELATED"/>
    <property type="match status" value="1"/>
</dbReference>
<name>A0AAV5QPG1_9ASCO</name>
<gene>
    <name evidence="3" type="ORF">DASC09_037750</name>
</gene>
<dbReference type="EMBL" id="BTFZ01000011">
    <property type="protein sequence ID" value="GMM36450.1"/>
    <property type="molecule type" value="Genomic_DNA"/>
</dbReference>
<evidence type="ECO:0000259" key="2">
    <source>
        <dbReference type="Pfam" id="PF25372"/>
    </source>
</evidence>
<feature type="compositionally biased region" description="Polar residues" evidence="1">
    <location>
        <begin position="116"/>
        <end position="143"/>
    </location>
</feature>
<feature type="compositionally biased region" description="Polar residues" evidence="1">
    <location>
        <begin position="1"/>
        <end position="12"/>
    </location>
</feature>
<dbReference type="InterPro" id="IPR057207">
    <property type="entry name" value="FBXL15_LRR"/>
</dbReference>
<feature type="region of interest" description="Disordered" evidence="1">
    <location>
        <begin position="1"/>
        <end position="28"/>
    </location>
</feature>
<evidence type="ECO:0000313" key="3">
    <source>
        <dbReference type="EMBL" id="GMM36450.1"/>
    </source>
</evidence>
<feature type="region of interest" description="Disordered" evidence="1">
    <location>
        <begin position="361"/>
        <end position="390"/>
    </location>
</feature>
<feature type="region of interest" description="Disordered" evidence="1">
    <location>
        <begin position="438"/>
        <end position="458"/>
    </location>
</feature>
<feature type="compositionally biased region" description="Polar residues" evidence="1">
    <location>
        <begin position="288"/>
        <end position="300"/>
    </location>
</feature>